<proteinExistence type="predicted"/>
<comment type="caution">
    <text evidence="1">The sequence shown here is derived from an EMBL/GenBank/DDBJ whole genome shotgun (WGS) entry which is preliminary data.</text>
</comment>
<sequence>MSSACAIPTHPSWRGVSQAKIKFSKARVKFAALQQVRLKGVAWFAGLGFAGCCVLRGDVRTVGAAAI</sequence>
<evidence type="ECO:0000313" key="1">
    <source>
        <dbReference type="EMBL" id="PMS25883.1"/>
    </source>
</evidence>
<protein>
    <submittedName>
        <fullName evidence="1">Uncharacterized protein</fullName>
    </submittedName>
</protein>
<keyword evidence="2" id="KW-1185">Reference proteome</keyword>
<gene>
    <name evidence="1" type="ORF">C0Z16_28595</name>
</gene>
<reference evidence="1 2" key="1">
    <citation type="submission" date="2018-01" db="EMBL/GenBank/DDBJ databases">
        <title>Whole genome analyses suggest that Burkholderia sensu lato contains two further novel genera in the rhizoxinica-symbiotica group Mycetohabitans gen. nov., and Trinickia gen. nov.: implications for the evolution of diazotrophy and nodulation in the Burkholderiaceae.</title>
        <authorList>
            <person name="Estrada-de los Santos P."/>
            <person name="Palmer M."/>
            <person name="Chavez-Ramirez B."/>
            <person name="Beukes C."/>
            <person name="Steenkamp E.T."/>
            <person name="Hirsch A.M."/>
            <person name="Manyaka P."/>
            <person name="Maluk M."/>
            <person name="Lafos M."/>
            <person name="Crook M."/>
            <person name="Gross E."/>
            <person name="Simon M.F."/>
            <person name="Bueno dos Reis Junior F."/>
            <person name="Poole P.S."/>
            <person name="Venter S.N."/>
            <person name="James E.K."/>
        </authorList>
    </citation>
    <scope>NUCLEOTIDE SEQUENCE [LARGE SCALE GENOMIC DNA]</scope>
    <source>
        <strain evidence="1 2">WSM 3937</strain>
    </source>
</reference>
<accession>A0ABX4V0Q4</accession>
<dbReference type="Proteomes" id="UP000235659">
    <property type="component" value="Unassembled WGS sequence"/>
</dbReference>
<organism evidence="1 2">
    <name type="scientific">Paraburkholderia rhynchosiae</name>
    <dbReference type="NCBI Taxonomy" id="487049"/>
    <lineage>
        <taxon>Bacteria</taxon>
        <taxon>Pseudomonadati</taxon>
        <taxon>Pseudomonadota</taxon>
        <taxon>Betaproteobacteria</taxon>
        <taxon>Burkholderiales</taxon>
        <taxon>Burkholderiaceae</taxon>
        <taxon>Paraburkholderia</taxon>
    </lineage>
</organism>
<dbReference type="EMBL" id="PNXY01000027">
    <property type="protein sequence ID" value="PMS25883.1"/>
    <property type="molecule type" value="Genomic_DNA"/>
</dbReference>
<name>A0ABX4V0Q4_9BURK</name>
<evidence type="ECO:0000313" key="2">
    <source>
        <dbReference type="Proteomes" id="UP000235659"/>
    </source>
</evidence>